<dbReference type="InterPro" id="IPR001279">
    <property type="entry name" value="Metallo-B-lactamas"/>
</dbReference>
<dbReference type="InterPro" id="IPR052926">
    <property type="entry name" value="Metallo-beta-lactamase_dom"/>
</dbReference>
<dbReference type="SUPFAM" id="SSF56281">
    <property type="entry name" value="Metallo-hydrolase/oxidoreductase"/>
    <property type="match status" value="1"/>
</dbReference>
<feature type="domain" description="Metallo-beta-lactamase" evidence="1">
    <location>
        <begin position="20"/>
        <end position="184"/>
    </location>
</feature>
<gene>
    <name evidence="2" type="ORF">ENG14_01780</name>
</gene>
<proteinExistence type="predicted"/>
<dbReference type="CDD" id="cd07713">
    <property type="entry name" value="DHPS-like_MBL-fold"/>
    <property type="match status" value="1"/>
</dbReference>
<dbReference type="EMBL" id="DQZW01000084">
    <property type="protein sequence ID" value="HDL89615.1"/>
    <property type="molecule type" value="Genomic_DNA"/>
</dbReference>
<protein>
    <submittedName>
        <fullName evidence="2">MBL fold metallo-hydrolase</fullName>
    </submittedName>
</protein>
<name>A0A7C0WU70_9BACT</name>
<dbReference type="Proteomes" id="UP000886355">
    <property type="component" value="Unassembled WGS sequence"/>
</dbReference>
<dbReference type="PANTHER" id="PTHR13754">
    <property type="entry name" value="METALLO-BETA-LACTAMASE SUPERFAMILY PROTEIN"/>
    <property type="match status" value="1"/>
</dbReference>
<dbReference type="InterPro" id="IPR041712">
    <property type="entry name" value="DHPS-like_MBL-fold"/>
</dbReference>
<evidence type="ECO:0000259" key="1">
    <source>
        <dbReference type="SMART" id="SM00849"/>
    </source>
</evidence>
<comment type="caution">
    <text evidence="2">The sequence shown here is derived from an EMBL/GenBank/DDBJ whole genome shotgun (WGS) entry which is preliminary data.</text>
</comment>
<organism evidence="2">
    <name type="scientific">Thermodesulforhabdus norvegica</name>
    <dbReference type="NCBI Taxonomy" id="39841"/>
    <lineage>
        <taxon>Bacteria</taxon>
        <taxon>Pseudomonadati</taxon>
        <taxon>Thermodesulfobacteriota</taxon>
        <taxon>Syntrophobacteria</taxon>
        <taxon>Syntrophobacterales</taxon>
        <taxon>Thermodesulforhabdaceae</taxon>
        <taxon>Thermodesulforhabdus</taxon>
    </lineage>
</organism>
<dbReference type="SMART" id="SM00849">
    <property type="entry name" value="Lactamase_B"/>
    <property type="match status" value="1"/>
</dbReference>
<evidence type="ECO:0000313" key="2">
    <source>
        <dbReference type="EMBL" id="HDL89615.1"/>
    </source>
</evidence>
<dbReference type="GO" id="GO:0016740">
    <property type="term" value="F:transferase activity"/>
    <property type="evidence" value="ECO:0007669"/>
    <property type="project" value="TreeGrafter"/>
</dbReference>
<reference evidence="2" key="1">
    <citation type="journal article" date="2020" name="mSystems">
        <title>Genome- and Community-Level Interaction Insights into Carbon Utilization and Element Cycling Functions of Hydrothermarchaeota in Hydrothermal Sediment.</title>
        <authorList>
            <person name="Zhou Z."/>
            <person name="Liu Y."/>
            <person name="Xu W."/>
            <person name="Pan J."/>
            <person name="Luo Z.H."/>
            <person name="Li M."/>
        </authorList>
    </citation>
    <scope>NUCLEOTIDE SEQUENCE [LARGE SCALE GENOMIC DNA]</scope>
    <source>
        <strain evidence="2">HyVt-19</strain>
    </source>
</reference>
<dbReference type="InterPro" id="IPR036866">
    <property type="entry name" value="RibonucZ/Hydroxyglut_hydro"/>
</dbReference>
<accession>A0A7C0WU70</accession>
<dbReference type="Gene3D" id="3.60.15.10">
    <property type="entry name" value="Ribonuclease Z/Hydroxyacylglutathione hydrolase-like"/>
    <property type="match status" value="2"/>
</dbReference>
<dbReference type="PANTHER" id="PTHR13754:SF13">
    <property type="entry name" value="METALLO-BETA-LACTAMASE SUPERFAMILY PROTEIN (AFU_ORTHOLOGUE AFUA_3G07630)"/>
    <property type="match status" value="1"/>
</dbReference>
<dbReference type="Pfam" id="PF00753">
    <property type="entry name" value="Lactamase_B"/>
    <property type="match status" value="1"/>
</dbReference>
<dbReference type="AlphaFoldDB" id="A0A7C0WU70"/>
<sequence length="220" mass="24512">MKVTIIYDNTALKTELKADWGFSALVEAKGKNILFDTGADGRTLLLNMQKLKIDPRKIEDVFISHLHWDHIGGLSAFLRVNNQVNLWVPSYFPGAKEAKFTSELKKPTRLYEGIYSTGELEGIEQSLCIETKKGVVIIVGCSHPRIENILETASQFGKLYGIIGGLHGNRPEPLKNLSFICATHCTRYKSKIRLLYPEKYIEGGAGKVIELPVHSLPDSG</sequence>